<reference evidence="2" key="1">
    <citation type="journal article" date="2016" name="Nature">
        <title>Genome evolution in the allotetraploid frog Xenopus laevis.</title>
        <authorList>
            <person name="Session A.M."/>
            <person name="Uno Y."/>
            <person name="Kwon T."/>
            <person name="Chapman J.A."/>
            <person name="Toyoda A."/>
            <person name="Takahashi S."/>
            <person name="Fukui A."/>
            <person name="Hikosaka A."/>
            <person name="Suzuki A."/>
            <person name="Kondo M."/>
            <person name="van Heeringen S.J."/>
            <person name="Quigley I."/>
            <person name="Heinz S."/>
            <person name="Ogino H."/>
            <person name="Ochi H."/>
            <person name="Hellsten U."/>
            <person name="Lyons J.B."/>
            <person name="Simakov O."/>
            <person name="Putnam N."/>
            <person name="Stites J."/>
            <person name="Kuroki Y."/>
            <person name="Tanaka T."/>
            <person name="Michiue T."/>
            <person name="Watanabe M."/>
            <person name="Bogdanovic O."/>
            <person name="Lister R."/>
            <person name="Georgiou G."/>
            <person name="Paranjpe S.S."/>
            <person name="van Kruijsbergen I."/>
            <person name="Shu S."/>
            <person name="Carlson J."/>
            <person name="Kinoshita T."/>
            <person name="Ohta Y."/>
            <person name="Mawaribuchi S."/>
            <person name="Jenkins J."/>
            <person name="Grimwood J."/>
            <person name="Schmutz J."/>
            <person name="Mitros T."/>
            <person name="Mozaffari S.V."/>
            <person name="Suzuki Y."/>
            <person name="Haramoto Y."/>
            <person name="Yamamoto T.S."/>
            <person name="Takagi C."/>
            <person name="Heald R."/>
            <person name="Miller K."/>
            <person name="Haudenschild C."/>
            <person name="Kitzman J."/>
            <person name="Nakayama T."/>
            <person name="Izutsu Y."/>
            <person name="Robert J."/>
            <person name="Fortriede J."/>
            <person name="Burns K."/>
            <person name="Lotay V."/>
            <person name="Karimi K."/>
            <person name="Yasuoka Y."/>
            <person name="Dichmann D.S."/>
            <person name="Flajnik M.F."/>
            <person name="Houston D.W."/>
            <person name="Shendure J."/>
            <person name="DuPasquier L."/>
            <person name="Vize P.D."/>
            <person name="Zorn A.M."/>
            <person name="Ito M."/>
            <person name="Marcotte E.M."/>
            <person name="Wallingford J.B."/>
            <person name="Ito Y."/>
            <person name="Asashima M."/>
            <person name="Ueno N."/>
            <person name="Matsuda Y."/>
            <person name="Veenstra G.J."/>
            <person name="Fujiyama A."/>
            <person name="Harland R.M."/>
            <person name="Taira M."/>
            <person name="Rokhsar D.S."/>
        </authorList>
    </citation>
    <scope>NUCLEOTIDE SEQUENCE [LARGE SCALE GENOMIC DNA]</scope>
    <source>
        <strain evidence="2">J</strain>
    </source>
</reference>
<name>A0A974DP65_XENLA</name>
<evidence type="ECO:0000313" key="1">
    <source>
        <dbReference type="EMBL" id="OCT95558.1"/>
    </source>
</evidence>
<proteinExistence type="predicted"/>
<accession>A0A974DP65</accession>
<evidence type="ECO:0000313" key="2">
    <source>
        <dbReference type="Proteomes" id="UP000694892"/>
    </source>
</evidence>
<dbReference type="EMBL" id="CM004468">
    <property type="protein sequence ID" value="OCT95558.1"/>
    <property type="molecule type" value="Genomic_DNA"/>
</dbReference>
<organism evidence="1 2">
    <name type="scientific">Xenopus laevis</name>
    <name type="common">African clawed frog</name>
    <dbReference type="NCBI Taxonomy" id="8355"/>
    <lineage>
        <taxon>Eukaryota</taxon>
        <taxon>Metazoa</taxon>
        <taxon>Chordata</taxon>
        <taxon>Craniata</taxon>
        <taxon>Vertebrata</taxon>
        <taxon>Euteleostomi</taxon>
        <taxon>Amphibia</taxon>
        <taxon>Batrachia</taxon>
        <taxon>Anura</taxon>
        <taxon>Pipoidea</taxon>
        <taxon>Pipidae</taxon>
        <taxon>Xenopodinae</taxon>
        <taxon>Xenopus</taxon>
        <taxon>Xenopus</taxon>
    </lineage>
</organism>
<dbReference type="PANTHER" id="PTHR21301:SF12">
    <property type="match status" value="1"/>
</dbReference>
<dbReference type="Proteomes" id="UP000694892">
    <property type="component" value="Chromosome 2L"/>
</dbReference>
<protein>
    <submittedName>
        <fullName evidence="1">Uncharacterized protein</fullName>
    </submittedName>
</protein>
<dbReference type="PANTHER" id="PTHR21301">
    <property type="entry name" value="REVERSE TRANSCRIPTASE"/>
    <property type="match status" value="1"/>
</dbReference>
<dbReference type="AlphaFoldDB" id="A0A974DP65"/>
<gene>
    <name evidence="1" type="ORF">XELAEV_18013245mg</name>
</gene>
<sequence>MDNLFFIWHGTPGELALFVEELNALPTSVKLTVHHDHEIINYLDITVYKDRAYKKFQTKIYQKETDRNTILQYNSSHPKYLERGYPSSVTKQAKQWALSLDRNTVLREKQDTVSAKGTLLSSLNGVQSIVPFSECRVAGVQQYCFQRSACICPL</sequence>